<reference evidence="2 3" key="1">
    <citation type="submission" date="2024-02" db="EMBL/GenBank/DDBJ databases">
        <title>Complete genome sequence of Pelagibacterium nitratireducens ZH15.</title>
        <authorList>
            <person name="Zhao L.H."/>
        </authorList>
    </citation>
    <scope>NUCLEOTIDE SEQUENCE [LARGE SCALE GENOMIC DNA]</scope>
    <source>
        <strain evidence="2 3">ZH15</strain>
    </source>
</reference>
<dbReference type="InterPro" id="IPR010319">
    <property type="entry name" value="Transglutaminase-like_Cys_pept"/>
</dbReference>
<protein>
    <submittedName>
        <fullName evidence="2">Transglutaminase-like cysteine peptidase</fullName>
    </submittedName>
</protein>
<feature type="chain" id="PRO_5045781513" evidence="1">
    <location>
        <begin position="28"/>
        <end position="194"/>
    </location>
</feature>
<name>A0ABZ2I008_9HYPH</name>
<dbReference type="Gene3D" id="3.10.620.30">
    <property type="match status" value="1"/>
</dbReference>
<dbReference type="EMBL" id="CP146275">
    <property type="protein sequence ID" value="WWT33169.1"/>
    <property type="molecule type" value="Genomic_DNA"/>
</dbReference>
<dbReference type="Pfam" id="PF06035">
    <property type="entry name" value="Peptidase_C93"/>
    <property type="match status" value="1"/>
</dbReference>
<feature type="signal peptide" evidence="1">
    <location>
        <begin position="1"/>
        <end position="27"/>
    </location>
</feature>
<organism evidence="2 3">
    <name type="scientific">Pelagibacterium nitratireducens</name>
    <dbReference type="NCBI Taxonomy" id="1046114"/>
    <lineage>
        <taxon>Bacteria</taxon>
        <taxon>Pseudomonadati</taxon>
        <taxon>Pseudomonadota</taxon>
        <taxon>Alphaproteobacteria</taxon>
        <taxon>Hyphomicrobiales</taxon>
        <taxon>Devosiaceae</taxon>
        <taxon>Pelagibacterium</taxon>
    </lineage>
</organism>
<evidence type="ECO:0000256" key="1">
    <source>
        <dbReference type="SAM" id="SignalP"/>
    </source>
</evidence>
<sequence length="194" mass="20403">MRIASYVSGAVLALTLALASAPSLALAPQPTDRTGLSGSVMRISTASATAAPLGLQIFCMTSPSYCAPAPAAQLQMDTNLMSALNTVNRAVNSSIRPQRRSTQVWTVGARVGDCKDYAMTKRAQLIARGVPAGALRLAIGFTARGEGHAVLVVRTTAGDYVLDNLTSQIKPFDQTGHTLVAMSSNDPRRWNSIS</sequence>
<keyword evidence="3" id="KW-1185">Reference proteome</keyword>
<dbReference type="RefSeq" id="WP_338608590.1">
    <property type="nucleotide sequence ID" value="NZ_CP146275.1"/>
</dbReference>
<evidence type="ECO:0000313" key="2">
    <source>
        <dbReference type="EMBL" id="WWT33169.1"/>
    </source>
</evidence>
<dbReference type="PANTHER" id="PTHR39327:SF1">
    <property type="entry name" value="BLR5470 PROTEIN"/>
    <property type="match status" value="1"/>
</dbReference>
<dbReference type="PANTHER" id="PTHR39327">
    <property type="match status" value="1"/>
</dbReference>
<evidence type="ECO:0000313" key="3">
    <source>
        <dbReference type="Proteomes" id="UP001369958"/>
    </source>
</evidence>
<proteinExistence type="predicted"/>
<dbReference type="Proteomes" id="UP001369958">
    <property type="component" value="Chromosome"/>
</dbReference>
<gene>
    <name evidence="2" type="ORF">V6617_01480</name>
</gene>
<keyword evidence="1" id="KW-0732">Signal</keyword>
<accession>A0ABZ2I008</accession>